<feature type="transmembrane region" description="Helical" evidence="1">
    <location>
        <begin position="725"/>
        <end position="744"/>
    </location>
</feature>
<evidence type="ECO:0000256" key="1">
    <source>
        <dbReference type="SAM" id="Phobius"/>
    </source>
</evidence>
<dbReference type="EMBL" id="JAKMXF010000297">
    <property type="protein sequence ID" value="KAI6652882.1"/>
    <property type="molecule type" value="Genomic_DNA"/>
</dbReference>
<accession>A0AAV7JVM5</accession>
<proteinExistence type="predicted"/>
<reference evidence="2 3" key="1">
    <citation type="journal article" date="2023" name="BMC Biol.">
        <title>The compact genome of the sponge Oopsacas minuta (Hexactinellida) is lacking key metazoan core genes.</title>
        <authorList>
            <person name="Santini S."/>
            <person name="Schenkelaars Q."/>
            <person name="Jourda C."/>
            <person name="Duchesne M."/>
            <person name="Belahbib H."/>
            <person name="Rocher C."/>
            <person name="Selva M."/>
            <person name="Riesgo A."/>
            <person name="Vervoort M."/>
            <person name="Leys S.P."/>
            <person name="Kodjabachian L."/>
            <person name="Le Bivic A."/>
            <person name="Borchiellini C."/>
            <person name="Claverie J.M."/>
            <person name="Renard E."/>
        </authorList>
    </citation>
    <scope>NUCLEOTIDE SEQUENCE [LARGE SCALE GENOMIC DNA]</scope>
    <source>
        <strain evidence="2">SPO-2</strain>
    </source>
</reference>
<sequence>MLSEDSTNYISSVTSKHYEEGQNLSGIGRWVLEKLGMKRSDYVILIILTMVASYLFNMRDRVSLQPAFFQPIQTNMYSNEYYPQDWERVSNPLVTDLESDGENEVILSFPEGHIVVAKYASVTPGADYPLPRLDKKFDYSLSSIDTNPRHAINVETGFLETYKGMGQLRRQAIVVLTNDSMVFLFTSDLKLQWSRSLSDSPLNPETALYLKESSLLVLSHSLQEGDLGSIIVGGALDVLKYPDLEQRMRAAGNQEGSTKVLHHFSLYALDGRTGDTRWSHEPGDFEEERKSPFPNYSHFKFDTKWSSKHRGEQDWSEYKGAFRRALPYTWSSAYDTKMRVDSVGPPRSIEKNKAEDYKFRTVMDLDQEYVSGLLFGGLKPHSPSERVQNPDAIFLYSEKQIQLLDLSSGRPLSSLELQVGALALGDISGDGEIEEIHVELHPGNEDEGKRKDESQKWVTLKNELQICRGQIHTLSGGRRQLAWEAELCSHPHGIDNLASSFASHVTISLLDVLQILGFDVNVREQEHTIRQVKLQLWGEEEVDISELQGLPPLLVPSVHYTHSPLNLHFTKTVRGKFHVGGATSYDVIFILSNGRVTSFGPEGHLNWQTYVNAGWRDAVKFRLRTVNPLPFGKKGLMAHSFIPHAAPLSVLSYGKQTHLLVVGISDLSLVSLEDGTIESELDLPCSPVAPSVIADFDSNGVNDVIVICRDNYIGFQLSHASGKSYTNLITLLVTGLVLVVLMHFRGSTSSKQKQELRPSAAIKNRKD</sequence>
<keyword evidence="1" id="KW-1133">Transmembrane helix</keyword>
<gene>
    <name evidence="2" type="ORF">LOD99_4268</name>
</gene>
<protein>
    <submittedName>
        <fullName evidence="2">Uncharacterized protein</fullName>
    </submittedName>
</protein>
<evidence type="ECO:0000313" key="3">
    <source>
        <dbReference type="Proteomes" id="UP001165289"/>
    </source>
</evidence>
<keyword evidence="1" id="KW-0472">Membrane</keyword>
<evidence type="ECO:0000313" key="2">
    <source>
        <dbReference type="EMBL" id="KAI6652882.1"/>
    </source>
</evidence>
<comment type="caution">
    <text evidence="2">The sequence shown here is derived from an EMBL/GenBank/DDBJ whole genome shotgun (WGS) entry which is preliminary data.</text>
</comment>
<dbReference type="PANTHER" id="PTHR34284">
    <property type="entry name" value="FG-GAP REPEAT-CONTAINING PROTEIN"/>
    <property type="match status" value="1"/>
</dbReference>
<keyword evidence="3" id="KW-1185">Reference proteome</keyword>
<name>A0AAV7JVM5_9METZ</name>
<dbReference type="AlphaFoldDB" id="A0AAV7JVM5"/>
<dbReference type="SUPFAM" id="SSF50998">
    <property type="entry name" value="Quinoprotein alcohol dehydrogenase-like"/>
    <property type="match status" value="1"/>
</dbReference>
<organism evidence="2 3">
    <name type="scientific">Oopsacas minuta</name>
    <dbReference type="NCBI Taxonomy" id="111878"/>
    <lineage>
        <taxon>Eukaryota</taxon>
        <taxon>Metazoa</taxon>
        <taxon>Porifera</taxon>
        <taxon>Hexactinellida</taxon>
        <taxon>Hexasterophora</taxon>
        <taxon>Lyssacinosida</taxon>
        <taxon>Leucopsacidae</taxon>
        <taxon>Oopsacas</taxon>
    </lineage>
</organism>
<dbReference type="Proteomes" id="UP001165289">
    <property type="component" value="Unassembled WGS sequence"/>
</dbReference>
<dbReference type="InterPro" id="IPR011047">
    <property type="entry name" value="Quinoprotein_ADH-like_sf"/>
</dbReference>
<dbReference type="PANTHER" id="PTHR34284:SF1">
    <property type="entry name" value="FG-GAP REPEAT-CONTAINING PROTEIN"/>
    <property type="match status" value="1"/>
</dbReference>
<keyword evidence="1" id="KW-0812">Transmembrane</keyword>